<sequence length="44" mass="5473">MVIWRRQNCLKHAQNRKRPLFQREEDGLFTFNLMVRGELKAKQW</sequence>
<dbReference type="AlphaFoldDB" id="A0A4U6UN93"/>
<evidence type="ECO:0000313" key="1">
    <source>
        <dbReference type="EMBL" id="TKW16414.1"/>
    </source>
</evidence>
<evidence type="ECO:0000313" key="2">
    <source>
        <dbReference type="Proteomes" id="UP000298652"/>
    </source>
</evidence>
<name>A0A4U6UN93_SETVI</name>
<accession>A0A4U6UN93</accession>
<proteinExistence type="predicted"/>
<dbReference type="Gramene" id="TKW16414">
    <property type="protein sequence ID" value="TKW16414"/>
    <property type="gene ID" value="SEVIR_5G298166v2"/>
</dbReference>
<dbReference type="Proteomes" id="UP000298652">
    <property type="component" value="Chromosome 5"/>
</dbReference>
<protein>
    <submittedName>
        <fullName evidence="1">Uncharacterized protein</fullName>
    </submittedName>
</protein>
<gene>
    <name evidence="1" type="ORF">SEVIR_5G298166v2</name>
</gene>
<dbReference type="EMBL" id="CM016556">
    <property type="protein sequence ID" value="TKW16414.1"/>
    <property type="molecule type" value="Genomic_DNA"/>
</dbReference>
<keyword evidence="2" id="KW-1185">Reference proteome</keyword>
<organism evidence="1 2">
    <name type="scientific">Setaria viridis</name>
    <name type="common">Green bristlegrass</name>
    <name type="synonym">Setaria italica subsp. viridis</name>
    <dbReference type="NCBI Taxonomy" id="4556"/>
    <lineage>
        <taxon>Eukaryota</taxon>
        <taxon>Viridiplantae</taxon>
        <taxon>Streptophyta</taxon>
        <taxon>Embryophyta</taxon>
        <taxon>Tracheophyta</taxon>
        <taxon>Spermatophyta</taxon>
        <taxon>Magnoliopsida</taxon>
        <taxon>Liliopsida</taxon>
        <taxon>Poales</taxon>
        <taxon>Poaceae</taxon>
        <taxon>PACMAD clade</taxon>
        <taxon>Panicoideae</taxon>
        <taxon>Panicodae</taxon>
        <taxon>Paniceae</taxon>
        <taxon>Cenchrinae</taxon>
        <taxon>Setaria</taxon>
    </lineage>
</organism>
<reference evidence="1" key="1">
    <citation type="submission" date="2019-03" db="EMBL/GenBank/DDBJ databases">
        <title>WGS assembly of Setaria viridis.</title>
        <authorList>
            <person name="Huang P."/>
            <person name="Jenkins J."/>
            <person name="Grimwood J."/>
            <person name="Barry K."/>
            <person name="Healey A."/>
            <person name="Mamidi S."/>
            <person name="Sreedasyam A."/>
            <person name="Shu S."/>
            <person name="Feldman M."/>
            <person name="Wu J."/>
            <person name="Yu Y."/>
            <person name="Chen C."/>
            <person name="Johnson J."/>
            <person name="Rokhsar D."/>
            <person name="Baxter I."/>
            <person name="Schmutz J."/>
            <person name="Brutnell T."/>
            <person name="Kellogg E."/>
        </authorList>
    </citation>
    <scope>NUCLEOTIDE SEQUENCE [LARGE SCALE GENOMIC DNA]</scope>
</reference>